<keyword evidence="3" id="KW-1185">Reference proteome</keyword>
<organism evidence="2 3">
    <name type="scientific">Streptomyces hazeniae</name>
    <dbReference type="NCBI Taxonomy" id="3075538"/>
    <lineage>
        <taxon>Bacteria</taxon>
        <taxon>Bacillati</taxon>
        <taxon>Actinomycetota</taxon>
        <taxon>Actinomycetes</taxon>
        <taxon>Kitasatosporales</taxon>
        <taxon>Streptomycetaceae</taxon>
        <taxon>Streptomyces</taxon>
    </lineage>
</organism>
<accession>A0ABU2NZJ3</accession>
<proteinExistence type="predicted"/>
<evidence type="ECO:0000313" key="2">
    <source>
        <dbReference type="EMBL" id="MDT0382105.1"/>
    </source>
</evidence>
<dbReference type="InterPro" id="IPR005151">
    <property type="entry name" value="Tail-specific_protease"/>
</dbReference>
<dbReference type="CDD" id="cd07563">
    <property type="entry name" value="Peptidase_S41_IRBP"/>
    <property type="match status" value="1"/>
</dbReference>
<dbReference type="Gene3D" id="3.90.226.10">
    <property type="entry name" value="2-enoyl-CoA Hydratase, Chain A, domain 1"/>
    <property type="match status" value="1"/>
</dbReference>
<dbReference type="InterPro" id="IPR029045">
    <property type="entry name" value="ClpP/crotonase-like_dom_sf"/>
</dbReference>
<gene>
    <name evidence="2" type="ORF">RM572_25420</name>
</gene>
<dbReference type="Proteomes" id="UP001183414">
    <property type="component" value="Unassembled WGS sequence"/>
</dbReference>
<name>A0ABU2NZJ3_9ACTN</name>
<feature type="domain" description="Tail specific protease" evidence="1">
    <location>
        <begin position="87"/>
        <end position="280"/>
    </location>
</feature>
<protein>
    <submittedName>
        <fullName evidence="2">S41 family peptidase</fullName>
    </submittedName>
</protein>
<dbReference type="SUPFAM" id="SSF52096">
    <property type="entry name" value="ClpP/crotonase"/>
    <property type="match status" value="1"/>
</dbReference>
<dbReference type="Pfam" id="PF03572">
    <property type="entry name" value="Peptidase_S41"/>
    <property type="match status" value="1"/>
</dbReference>
<evidence type="ECO:0000259" key="1">
    <source>
        <dbReference type="SMART" id="SM00245"/>
    </source>
</evidence>
<dbReference type="Gene3D" id="3.30.750.44">
    <property type="match status" value="1"/>
</dbReference>
<dbReference type="Pfam" id="PF11918">
    <property type="entry name" value="Peptidase_S41_N"/>
    <property type="match status" value="1"/>
</dbReference>
<sequence length="303" mass="32570">MPTSHAHLLDRAADHIETGYVFPERATEIASALRSRVADGVYDGLSGRELCEKVTADLQEVCPDRHLRLRWSDEPQSTEPAEADEGRAAMLETLRRENHGVRRVERLDGNTGYIDLRRVTEAGAGGFAIGAAMQLVAGTDALVLDLRACSGGAPSGAALWCSHFFPDDATHLNDIYDRGTDSTRQFWTSAHLPAPRYLDRPVYVLTSADTFSGGEDIAYTLQAHERAVVVGERTRGGAHPTAWHTLSAHITVTVPTARTVSPVTGTNWEGTGVTPDTPAPAAEALDTALATIRERADAPAPGQ</sequence>
<dbReference type="SMART" id="SM00245">
    <property type="entry name" value="TSPc"/>
    <property type="match status" value="1"/>
</dbReference>
<reference evidence="3" key="1">
    <citation type="submission" date="2023-07" db="EMBL/GenBank/DDBJ databases">
        <title>30 novel species of actinomycetes from the DSMZ collection.</title>
        <authorList>
            <person name="Nouioui I."/>
        </authorList>
    </citation>
    <scope>NUCLEOTIDE SEQUENCE [LARGE SCALE GENOMIC DNA]</scope>
    <source>
        <strain evidence="3">DSM 42041</strain>
    </source>
</reference>
<dbReference type="PANTHER" id="PTHR11261:SF3">
    <property type="entry name" value="RETINOL-BINDING PROTEIN 3"/>
    <property type="match status" value="1"/>
</dbReference>
<dbReference type="PANTHER" id="PTHR11261">
    <property type="entry name" value="INTERPHOTORECEPTOR RETINOID-BINDING PROTEIN"/>
    <property type="match status" value="1"/>
</dbReference>
<dbReference type="EMBL" id="JAVREQ010000030">
    <property type="protein sequence ID" value="MDT0382105.1"/>
    <property type="molecule type" value="Genomic_DNA"/>
</dbReference>
<evidence type="ECO:0000313" key="3">
    <source>
        <dbReference type="Proteomes" id="UP001183414"/>
    </source>
</evidence>
<dbReference type="RefSeq" id="WP_311675713.1">
    <property type="nucleotide sequence ID" value="NZ_JAVREQ010000030.1"/>
</dbReference>
<comment type="caution">
    <text evidence="2">The sequence shown here is derived from an EMBL/GenBank/DDBJ whole genome shotgun (WGS) entry which is preliminary data.</text>
</comment>